<reference evidence="5 6" key="1">
    <citation type="journal article" date="2015" name="Genome Announc.">
        <title>Complete Genome Sequence of Polypropylene Glycol- and Polyethylene Glycol-Degrading Sphingopyxis macrogoltabida Strain EY-1.</title>
        <authorList>
            <person name="Ohtsubo Y."/>
            <person name="Nagata Y."/>
            <person name="Numata M."/>
            <person name="Tsuchikane K."/>
            <person name="Hosoyama A."/>
            <person name="Yamazoe A."/>
            <person name="Tsuda M."/>
            <person name="Fujita N."/>
            <person name="Kawai F."/>
        </authorList>
    </citation>
    <scope>NUCLEOTIDE SEQUENCE [LARGE SCALE GENOMIC DNA]</scope>
    <source>
        <strain evidence="5 6">EY-1</strain>
        <plasmid evidence="5">1</plasmid>
    </source>
</reference>
<dbReference type="InterPro" id="IPR014862">
    <property type="entry name" value="TrwC"/>
</dbReference>
<feature type="compositionally biased region" description="Basic and acidic residues" evidence="3">
    <location>
        <begin position="1023"/>
        <end position="1032"/>
    </location>
</feature>
<dbReference type="GO" id="GO:0005524">
    <property type="term" value="F:ATP binding"/>
    <property type="evidence" value="ECO:0007669"/>
    <property type="project" value="UniProtKB-KW"/>
</dbReference>
<dbReference type="InterPro" id="IPR014059">
    <property type="entry name" value="TraI/TrwC_relax"/>
</dbReference>
<evidence type="ECO:0000256" key="2">
    <source>
        <dbReference type="ARBA" id="ARBA00022840"/>
    </source>
</evidence>
<name>A0A0N9V1F3_SPHMC</name>
<dbReference type="InterPro" id="IPR027417">
    <property type="entry name" value="P-loop_NTPase"/>
</dbReference>
<dbReference type="KEGG" id="smag:AN936_23630"/>
<dbReference type="Pfam" id="PF08751">
    <property type="entry name" value="TrwC"/>
    <property type="match status" value="1"/>
</dbReference>
<dbReference type="Gene3D" id="3.40.50.300">
    <property type="entry name" value="P-loop containing nucleotide triphosphate hydrolases"/>
    <property type="match status" value="2"/>
</dbReference>
<evidence type="ECO:0000313" key="6">
    <source>
        <dbReference type="Proteomes" id="UP000058074"/>
    </source>
</evidence>
<sequence>MWAPYSARNVPGRCSGANRRGTPEMLSVASVASAGGAANYFAKDDYYVGDGPAELSEWGGKGAEALGLAGPVAKDDFEKVLDGKLPDDTVVNGNANRRSGIDLTFSMPKSASLLAQLGGDKRILDAQLAAVKATMAYLEKHYAQARDRSRNANGEGVVTGKLLYALFQHDTSRALDPQNHTHAVIAAMTQDKDGNWKALWNGEIWKNNTVLGSIYNAALRTNLEKLGYETQITGKHGQFEIKGVARDVIEAFSQRRLTILATAEKLGRSANDTEALREITKRTRDPKLNPDDKQALRQEWAKRAAGLGFDAKALVEQARERGSEGRESPLGTPQRVQETLSALRDSVKLYTRPADTLTTNGLQRITLTATQLRTEMAAASAIRIIGERETSWTRGDLVKTALDLGVKGVTADGVEARIGVLVADGRVLEGKSDRLDGRPEKYTTPEHVEIERATLANVAAGKDAGQAIIEAAEAPGRLRQVAGTHDLSAEQIAAGTLALASKDRTVVIQGVAGAGKTTIISAIASVAHQEGREVIGLAFANKMVSDLRTGTEIRGPDGEVVRQEIAARTVSSFVNEHLRPALAGSGPKFEASREALRGKVLVLDEASLVANKPMNDLLTIANRLGVEKLVMIGDRAQLQPIEAGKSFSLIQSDNPAMARIDTSLRQRTEHMKEAAGLVRAGMFKESFASLGERVVEAGAEHLKVTAQKWLELSPDDRERTAIYSSGRAARGELNRMVQQGLKAEGAIQGEGLRLTTLLPAHATREELRYAATYSKGQLLEVTRQNAPGGLVRGRYDVEGLDAKGRVMLRDESDKLIKFDPAAIDPSDKRDALRLSEKHKETIYEGDKIRWTEKDDARGLMKSEEARILGIRDGVVTLENKAGETVELKQNDRMLERMGLAYAINMHQAQGDTRDMAIGEMHSSARHLSNQRLALVMMTRVRDDITIVTNDRDRLLAQIARNPGDKTSALETLGEKQVEAKRGGREAGEFRPTIPDHLRAPEDRQASASRIDPASLRATPQLDVPERNIERSR</sequence>
<dbReference type="NCBIfam" id="TIGR02686">
    <property type="entry name" value="relax_trwC"/>
    <property type="match status" value="1"/>
</dbReference>
<dbReference type="InterPro" id="IPR050534">
    <property type="entry name" value="Coronavir_polyprotein_1ab"/>
</dbReference>
<dbReference type="SUPFAM" id="SSF52540">
    <property type="entry name" value="P-loop containing nucleoside triphosphate hydrolases"/>
    <property type="match status" value="2"/>
</dbReference>
<evidence type="ECO:0000259" key="4">
    <source>
        <dbReference type="Pfam" id="PF08751"/>
    </source>
</evidence>
<dbReference type="PANTHER" id="PTHR43788">
    <property type="entry name" value="DNA2/NAM7 HELICASE FAMILY MEMBER"/>
    <property type="match status" value="1"/>
</dbReference>
<dbReference type="AlphaFoldDB" id="A0A0N9V1F3"/>
<accession>A0A0N9V1F3</accession>
<dbReference type="EMBL" id="CP012701">
    <property type="protein sequence ID" value="ALH83137.1"/>
    <property type="molecule type" value="Genomic_DNA"/>
</dbReference>
<protein>
    <submittedName>
        <fullName evidence="5">AAA family ATPase</fullName>
    </submittedName>
</protein>
<feature type="region of interest" description="Disordered" evidence="3">
    <location>
        <begin position="975"/>
        <end position="1032"/>
    </location>
</feature>
<dbReference type="PATRIC" id="fig|33050.5.peg.4780"/>
<feature type="compositionally biased region" description="Basic and acidic residues" evidence="3">
    <location>
        <begin position="975"/>
        <end position="1004"/>
    </location>
</feature>
<gene>
    <name evidence="5" type="ORF">AN936_23630</name>
</gene>
<dbReference type="Gene3D" id="2.30.30.940">
    <property type="match status" value="1"/>
</dbReference>
<keyword evidence="2" id="KW-0067">ATP-binding</keyword>
<keyword evidence="1" id="KW-0547">Nucleotide-binding</keyword>
<dbReference type="GO" id="GO:0003678">
    <property type="term" value="F:DNA helicase activity"/>
    <property type="evidence" value="ECO:0007669"/>
    <property type="project" value="UniProtKB-ARBA"/>
</dbReference>
<geneLocation type="plasmid" evidence="5 6">
    <name>1</name>
</geneLocation>
<evidence type="ECO:0000313" key="5">
    <source>
        <dbReference type="EMBL" id="ALH83137.1"/>
    </source>
</evidence>
<evidence type="ECO:0000256" key="3">
    <source>
        <dbReference type="SAM" id="MobiDB-lite"/>
    </source>
</evidence>
<dbReference type="Proteomes" id="UP000058074">
    <property type="component" value="Plasmid 1"/>
</dbReference>
<dbReference type="Pfam" id="PF13604">
    <property type="entry name" value="AAA_30"/>
    <property type="match status" value="1"/>
</dbReference>
<proteinExistence type="predicted"/>
<feature type="domain" description="TrwC relaxase" evidence="4">
    <location>
        <begin position="34"/>
        <end position="305"/>
    </location>
</feature>
<dbReference type="PANTHER" id="PTHR43788:SF6">
    <property type="entry name" value="DNA HELICASE B"/>
    <property type="match status" value="1"/>
</dbReference>
<dbReference type="SUPFAM" id="SSF55464">
    <property type="entry name" value="Origin of replication-binding domain, RBD-like"/>
    <property type="match status" value="1"/>
</dbReference>
<organism evidence="5 6">
    <name type="scientific">Sphingopyxis macrogoltabida</name>
    <name type="common">Sphingomonas macrogoltabidus</name>
    <dbReference type="NCBI Taxonomy" id="33050"/>
    <lineage>
        <taxon>Bacteria</taxon>
        <taxon>Pseudomonadati</taxon>
        <taxon>Pseudomonadota</taxon>
        <taxon>Alphaproteobacteria</taxon>
        <taxon>Sphingomonadales</taxon>
        <taxon>Sphingomonadaceae</taxon>
        <taxon>Sphingopyxis</taxon>
    </lineage>
</organism>
<evidence type="ECO:0000256" key="1">
    <source>
        <dbReference type="ARBA" id="ARBA00022741"/>
    </source>
</evidence>
<keyword evidence="5" id="KW-0614">Plasmid</keyword>
<dbReference type="NCBIfam" id="NF041492">
    <property type="entry name" value="MobF"/>
    <property type="match status" value="1"/>
</dbReference>